<gene>
    <name evidence="2" type="ORF">E4U42_005185</name>
</gene>
<name>A0A8K0NHL5_9HYPO</name>
<keyword evidence="3" id="KW-1185">Reference proteome</keyword>
<organism evidence="2 3">
    <name type="scientific">Claviceps africana</name>
    <dbReference type="NCBI Taxonomy" id="83212"/>
    <lineage>
        <taxon>Eukaryota</taxon>
        <taxon>Fungi</taxon>
        <taxon>Dikarya</taxon>
        <taxon>Ascomycota</taxon>
        <taxon>Pezizomycotina</taxon>
        <taxon>Sordariomycetes</taxon>
        <taxon>Hypocreomycetidae</taxon>
        <taxon>Hypocreales</taxon>
        <taxon>Clavicipitaceae</taxon>
        <taxon>Claviceps</taxon>
    </lineage>
</organism>
<evidence type="ECO:0000313" key="3">
    <source>
        <dbReference type="Proteomes" id="UP000811619"/>
    </source>
</evidence>
<accession>A0A8K0NHL5</accession>
<dbReference type="EMBL" id="SRPY01000484">
    <property type="protein sequence ID" value="KAG5922872.1"/>
    <property type="molecule type" value="Genomic_DNA"/>
</dbReference>
<feature type="compositionally biased region" description="Basic and acidic residues" evidence="1">
    <location>
        <begin position="74"/>
        <end position="94"/>
    </location>
</feature>
<dbReference type="Proteomes" id="UP000811619">
    <property type="component" value="Unassembled WGS sequence"/>
</dbReference>
<evidence type="ECO:0000256" key="1">
    <source>
        <dbReference type="SAM" id="MobiDB-lite"/>
    </source>
</evidence>
<proteinExistence type="predicted"/>
<feature type="region of interest" description="Disordered" evidence="1">
    <location>
        <begin position="52"/>
        <end position="94"/>
    </location>
</feature>
<dbReference type="AlphaFoldDB" id="A0A8K0NHL5"/>
<sequence>MEENDCSPRCITISRGLNVKYPAVNAFLNTEWMADKSLIIAKAADALALSRVGSTAKSMSPHTTIRRGAPARSSGEKLRREAPARSSGEKLRRA</sequence>
<evidence type="ECO:0000313" key="2">
    <source>
        <dbReference type="EMBL" id="KAG5922872.1"/>
    </source>
</evidence>
<comment type="caution">
    <text evidence="2">The sequence shown here is derived from an EMBL/GenBank/DDBJ whole genome shotgun (WGS) entry which is preliminary data.</text>
</comment>
<feature type="compositionally biased region" description="Polar residues" evidence="1">
    <location>
        <begin position="52"/>
        <end position="63"/>
    </location>
</feature>
<protein>
    <submittedName>
        <fullName evidence="2">Uncharacterized protein</fullName>
    </submittedName>
</protein>
<reference evidence="2" key="1">
    <citation type="journal article" date="2020" name="bioRxiv">
        <title>Whole genome comparisons of ergot fungi reveals the divergence and evolution of species within the genus Claviceps are the result of varying mechanisms driving genome evolution and host range expansion.</title>
        <authorList>
            <person name="Wyka S.A."/>
            <person name="Mondo S.J."/>
            <person name="Liu M."/>
            <person name="Dettman J."/>
            <person name="Nalam V."/>
            <person name="Broders K.D."/>
        </authorList>
    </citation>
    <scope>NUCLEOTIDE SEQUENCE</scope>
    <source>
        <strain evidence="2">CCC 489</strain>
    </source>
</reference>